<reference evidence="12" key="1">
    <citation type="submission" date="2025-08" db="UniProtKB">
        <authorList>
            <consortium name="Ensembl"/>
        </authorList>
    </citation>
    <scope>IDENTIFICATION</scope>
</reference>
<dbReference type="Pfam" id="PF01709">
    <property type="entry name" value="Transcrip_reg"/>
    <property type="match status" value="1"/>
</dbReference>
<evidence type="ECO:0000256" key="1">
    <source>
        <dbReference type="ARBA" id="ARBA00004173"/>
    </source>
</evidence>
<protein>
    <recommendedName>
        <fullName evidence="8">Translational activator of cytochrome c oxidase 1</fullName>
    </recommendedName>
    <alternativeName>
        <fullName evidence="9">Coiled-coil domain-containing protein 44</fullName>
    </alternativeName>
</protein>
<name>S4S059_PETMA</name>
<dbReference type="FunFam" id="3.30.70.980:FF:000008">
    <property type="entry name" value="Translational activator of cytochrome c oxidase 1"/>
    <property type="match status" value="1"/>
</dbReference>
<dbReference type="HOGENOM" id="CLU_062974_3_0_1"/>
<evidence type="ECO:0000259" key="11">
    <source>
        <dbReference type="Pfam" id="PF20772"/>
    </source>
</evidence>
<evidence type="ECO:0000256" key="7">
    <source>
        <dbReference type="ARBA" id="ARBA00053642"/>
    </source>
</evidence>
<dbReference type="SUPFAM" id="SSF75625">
    <property type="entry name" value="YebC-like"/>
    <property type="match status" value="1"/>
</dbReference>
<keyword evidence="4" id="KW-0175">Coiled coil</keyword>
<reference evidence="12" key="2">
    <citation type="submission" date="2025-09" db="UniProtKB">
        <authorList>
            <consortium name="Ensembl"/>
        </authorList>
    </citation>
    <scope>IDENTIFICATION</scope>
</reference>
<dbReference type="Gene3D" id="3.30.70.980">
    <property type="match status" value="2"/>
</dbReference>
<evidence type="ECO:0000256" key="6">
    <source>
        <dbReference type="ARBA" id="ARBA00023159"/>
    </source>
</evidence>
<dbReference type="Ensembl" id="ENSPMAT00000010896.1">
    <property type="protein sequence ID" value="ENSPMAP00000010850.1"/>
    <property type="gene ID" value="ENSPMAG00000009873.1"/>
</dbReference>
<keyword evidence="3" id="KW-0810">Translation regulation</keyword>
<evidence type="ECO:0000256" key="4">
    <source>
        <dbReference type="ARBA" id="ARBA00023054"/>
    </source>
</evidence>
<dbReference type="GO" id="GO:0006417">
    <property type="term" value="P:regulation of translation"/>
    <property type="evidence" value="ECO:0007669"/>
    <property type="project" value="UniProtKB-KW"/>
</dbReference>
<dbReference type="InterPro" id="IPR049083">
    <property type="entry name" value="TACO1_YebC_N"/>
</dbReference>
<dbReference type="InterPro" id="IPR026564">
    <property type="entry name" value="Transcrip_reg_TACO1-like_dom3"/>
</dbReference>
<feature type="domain" description="TACO1/YebC-like second and third" evidence="10">
    <location>
        <begin position="135"/>
        <end position="293"/>
    </location>
</feature>
<dbReference type="InterPro" id="IPR048300">
    <property type="entry name" value="TACO1_YebC-like_2nd/3rd_dom"/>
</dbReference>
<evidence type="ECO:0000256" key="3">
    <source>
        <dbReference type="ARBA" id="ARBA00022845"/>
    </source>
</evidence>
<evidence type="ECO:0000313" key="12">
    <source>
        <dbReference type="Ensembl" id="ENSPMAP00000010850.1"/>
    </source>
</evidence>
<evidence type="ECO:0000256" key="2">
    <source>
        <dbReference type="ARBA" id="ARBA00008724"/>
    </source>
</evidence>
<dbReference type="GeneTree" id="ENSGT00390000012820"/>
<sequence>MAWAATLKHLPRRFWAPLRASLQSVLLDCPVESGFSYSRCQTVRGYRVSARALAGHNKWSKVKNIKGPKDTARSLEFSKLGIMIRHAVKEGGPNPDMNSALASLLEVCRSKNMPKATYETAIKGADKSKPLTIINFGVRGPGGFALLVETCTDNYKRTNSDIRNLVNKNGGSLFEGAKNSFEQRGVVTIRKDSDRKNLGLEEALELAIEVGAEDVREQISEDDPVNLQFVCAVQSLREVRERLMSLGFTPLSSALEFIPVRTVELKSEEMDVAAHLVHLMESLPDVVRVYDNVIAID</sequence>
<proteinExistence type="inferred from homology"/>
<dbReference type="InterPro" id="IPR029072">
    <property type="entry name" value="YebC-like"/>
</dbReference>
<evidence type="ECO:0000256" key="9">
    <source>
        <dbReference type="ARBA" id="ARBA00075676"/>
    </source>
</evidence>
<dbReference type="PANTHER" id="PTHR12532">
    <property type="entry name" value="TRANSLATIONAL ACTIVATOR OF CYTOCHROME C OXIDASE 1"/>
    <property type="match status" value="1"/>
</dbReference>
<keyword evidence="6" id="KW-0010">Activator</keyword>
<organism evidence="12">
    <name type="scientific">Petromyzon marinus</name>
    <name type="common">Sea lamprey</name>
    <dbReference type="NCBI Taxonomy" id="7757"/>
    <lineage>
        <taxon>Eukaryota</taxon>
        <taxon>Metazoa</taxon>
        <taxon>Chordata</taxon>
        <taxon>Craniata</taxon>
        <taxon>Vertebrata</taxon>
        <taxon>Cyclostomata</taxon>
        <taxon>Hyperoartia</taxon>
        <taxon>Petromyzontiformes</taxon>
        <taxon>Petromyzontidae</taxon>
        <taxon>Petromyzon</taxon>
    </lineage>
</organism>
<accession>S4S059</accession>
<dbReference type="GO" id="GO:0005739">
    <property type="term" value="C:mitochondrion"/>
    <property type="evidence" value="ECO:0007669"/>
    <property type="project" value="UniProtKB-SubCell"/>
</dbReference>
<dbReference type="FunFam" id="1.10.10.200:FF:000002">
    <property type="entry name" value="Probable transcriptional regulatory protein CLM62_37755"/>
    <property type="match status" value="1"/>
</dbReference>
<dbReference type="InterPro" id="IPR017856">
    <property type="entry name" value="Integrase-like_N"/>
</dbReference>
<dbReference type="InterPro" id="IPR002876">
    <property type="entry name" value="Transcrip_reg_TACO1-like"/>
</dbReference>
<feature type="domain" description="TACO1/YebC-like N-terminal" evidence="11">
    <location>
        <begin position="57"/>
        <end position="126"/>
    </location>
</feature>
<dbReference type="OMA" id="NFDIPDE"/>
<comment type="similarity">
    <text evidence="2">Belongs to the TACO1 family.</text>
</comment>
<comment type="subcellular location">
    <subcellularLocation>
        <location evidence="1">Mitochondrion</location>
    </subcellularLocation>
</comment>
<evidence type="ECO:0000256" key="5">
    <source>
        <dbReference type="ARBA" id="ARBA00023128"/>
    </source>
</evidence>
<dbReference type="Gene3D" id="1.10.10.200">
    <property type="match status" value="1"/>
</dbReference>
<keyword evidence="5" id="KW-0496">Mitochondrion</keyword>
<dbReference type="PANTHER" id="PTHR12532:SF0">
    <property type="entry name" value="TRANSLATIONAL ACTIVATOR OF CYTOCHROME C OXIDASE 1"/>
    <property type="match status" value="1"/>
</dbReference>
<comment type="function">
    <text evidence="7">Acts as a translational activator of mitochondrially-encoded cytochrome c oxidase 1.</text>
</comment>
<dbReference type="AlphaFoldDB" id="S4S059"/>
<dbReference type="Pfam" id="PF20772">
    <property type="entry name" value="TACO1_YebC_N"/>
    <property type="match status" value="1"/>
</dbReference>
<dbReference type="STRING" id="7757.ENSPMAP00000010850"/>
<evidence type="ECO:0000256" key="8">
    <source>
        <dbReference type="ARBA" id="ARBA00073666"/>
    </source>
</evidence>
<evidence type="ECO:0000259" key="10">
    <source>
        <dbReference type="Pfam" id="PF01709"/>
    </source>
</evidence>